<dbReference type="SUPFAM" id="SSF46785">
    <property type="entry name" value="Winged helix' DNA-binding domain"/>
    <property type="match status" value="1"/>
</dbReference>
<dbReference type="InterPro" id="IPR036390">
    <property type="entry name" value="WH_DNA-bd_sf"/>
</dbReference>
<dbReference type="AlphaFoldDB" id="A0AA42CME0"/>
<name>A0AA42CME0_9HYPH</name>
<dbReference type="GO" id="GO:0006950">
    <property type="term" value="P:response to stress"/>
    <property type="evidence" value="ECO:0007669"/>
    <property type="project" value="TreeGrafter"/>
</dbReference>
<reference evidence="2" key="1">
    <citation type="submission" date="2022-05" db="EMBL/GenBank/DDBJ databases">
        <authorList>
            <person name="Pankratov T."/>
        </authorList>
    </citation>
    <scope>NUCLEOTIDE SEQUENCE</scope>
    <source>
        <strain evidence="2">BP6-180914</strain>
    </source>
</reference>
<dbReference type="PRINTS" id="PR00598">
    <property type="entry name" value="HTHMARR"/>
</dbReference>
<comment type="caution">
    <text evidence="2">The sequence shown here is derived from an EMBL/GenBank/DDBJ whole genome shotgun (WGS) entry which is preliminary data.</text>
</comment>
<dbReference type="InterPro" id="IPR039422">
    <property type="entry name" value="MarR/SlyA-like"/>
</dbReference>
<accession>A0AA42CME0</accession>
<proteinExistence type="predicted"/>
<feature type="domain" description="HTH marR-type" evidence="1">
    <location>
        <begin position="38"/>
        <end position="172"/>
    </location>
</feature>
<dbReference type="Proteomes" id="UP001165667">
    <property type="component" value="Unassembled WGS sequence"/>
</dbReference>
<dbReference type="PANTHER" id="PTHR33164">
    <property type="entry name" value="TRANSCRIPTIONAL REGULATOR, MARR FAMILY"/>
    <property type="match status" value="1"/>
</dbReference>
<protein>
    <submittedName>
        <fullName evidence="2">MarR family transcriptional regulator</fullName>
    </submittedName>
</protein>
<organism evidence="2 3">
    <name type="scientific">Lichenifustis flavocetrariae</name>
    <dbReference type="NCBI Taxonomy" id="2949735"/>
    <lineage>
        <taxon>Bacteria</taxon>
        <taxon>Pseudomonadati</taxon>
        <taxon>Pseudomonadota</taxon>
        <taxon>Alphaproteobacteria</taxon>
        <taxon>Hyphomicrobiales</taxon>
        <taxon>Lichenihabitantaceae</taxon>
        <taxon>Lichenifustis</taxon>
    </lineage>
</organism>
<evidence type="ECO:0000259" key="1">
    <source>
        <dbReference type="PROSITE" id="PS50995"/>
    </source>
</evidence>
<dbReference type="GO" id="GO:0003700">
    <property type="term" value="F:DNA-binding transcription factor activity"/>
    <property type="evidence" value="ECO:0007669"/>
    <property type="project" value="InterPro"/>
</dbReference>
<dbReference type="InterPro" id="IPR000835">
    <property type="entry name" value="HTH_MarR-typ"/>
</dbReference>
<dbReference type="RefSeq" id="WP_282584624.1">
    <property type="nucleotide sequence ID" value="NZ_JAMOIM010000005.1"/>
</dbReference>
<dbReference type="PANTHER" id="PTHR33164:SF89">
    <property type="entry name" value="MARR FAMILY REGULATORY PROTEIN"/>
    <property type="match status" value="1"/>
</dbReference>
<dbReference type="PROSITE" id="PS50995">
    <property type="entry name" value="HTH_MARR_2"/>
    <property type="match status" value="1"/>
</dbReference>
<dbReference type="Gene3D" id="1.10.10.10">
    <property type="entry name" value="Winged helix-like DNA-binding domain superfamily/Winged helix DNA-binding domain"/>
    <property type="match status" value="1"/>
</dbReference>
<evidence type="ECO:0000313" key="3">
    <source>
        <dbReference type="Proteomes" id="UP001165667"/>
    </source>
</evidence>
<sequence>MAPVVPDALKRRRAMRQRNAAQAPKTIDYQNIDFDIFGTLLSFYVRTVNLLVSRDLDEQTVPLGLSGGTGKISTILLIGANPGIRPSVIAHFIRKDRSAMGKLLDQMERSGLIQQKVSRVERRARELYLTPEGQALVSRTRDLVRRQDDEFFAALDTAERAQLLGLLRKVYETYLDMNPHAEE</sequence>
<evidence type="ECO:0000313" key="2">
    <source>
        <dbReference type="EMBL" id="MCW6508255.1"/>
    </source>
</evidence>
<dbReference type="InterPro" id="IPR036388">
    <property type="entry name" value="WH-like_DNA-bd_sf"/>
</dbReference>
<gene>
    <name evidence="2" type="ORF">M8523_09500</name>
</gene>
<keyword evidence="3" id="KW-1185">Reference proteome</keyword>
<dbReference type="SMART" id="SM00347">
    <property type="entry name" value="HTH_MARR"/>
    <property type="match status" value="1"/>
</dbReference>
<dbReference type="EMBL" id="JAMOIM010000005">
    <property type="protein sequence ID" value="MCW6508255.1"/>
    <property type="molecule type" value="Genomic_DNA"/>
</dbReference>